<dbReference type="PANTHER" id="PTHR43774">
    <property type="entry name" value="PEPTIDE METHIONINE SULFOXIDE REDUCTASE"/>
    <property type="match status" value="1"/>
</dbReference>
<dbReference type="GO" id="GO:0008113">
    <property type="term" value="F:peptide-methionine (S)-S-oxide reductase activity"/>
    <property type="evidence" value="ECO:0007669"/>
    <property type="project" value="UniProtKB-EC"/>
</dbReference>
<proteinExistence type="inferred from homology"/>
<reference evidence="6" key="1">
    <citation type="submission" date="2015-11" db="EMBL/GenBank/DDBJ databases">
        <title>De novo transcriptome assembly of four potential Pierce s Disease insect vectors from Arizona vineyards.</title>
        <authorList>
            <person name="Tassone E.E."/>
        </authorList>
    </citation>
    <scope>NUCLEOTIDE SEQUENCE</scope>
</reference>
<dbReference type="EMBL" id="GECU01023384">
    <property type="protein sequence ID" value="JAS84322.1"/>
    <property type="molecule type" value="Transcribed_RNA"/>
</dbReference>
<dbReference type="HAMAP" id="MF_01401">
    <property type="entry name" value="MsrA"/>
    <property type="match status" value="1"/>
</dbReference>
<sequence>MFKAIFSNISNTIKGTNRFTEARIMSLLHNVDVPFEKATFGLGCFWGVETLFGGKTGVLRTRVGYGGGKAPNPTYKNIQDHTEITQVDFDPKIVSYEELLDMFWKNHDPTFKTKTQYCSLILYHSPEQKSLAEKTRDEVKKTSKDEVLTRIEPFEIFYDAEGYHQKYHLQEHASLLPTLGFQKDDERLKTSHLAAKVNAYLVGMSTVEQFDTEVTSLGVDEETTKYIREYNVKNQGRGMTC</sequence>
<name>A0A1B6IBP0_9HEMI</name>
<keyword evidence="3" id="KW-0560">Oxidoreductase</keyword>
<dbReference type="AlphaFoldDB" id="A0A1B6IBP0"/>
<evidence type="ECO:0000256" key="4">
    <source>
        <dbReference type="ARBA" id="ARBA00030643"/>
    </source>
</evidence>
<dbReference type="NCBIfam" id="TIGR00401">
    <property type="entry name" value="msrA"/>
    <property type="match status" value="1"/>
</dbReference>
<dbReference type="EC" id="1.8.4.11" evidence="2"/>
<evidence type="ECO:0000259" key="5">
    <source>
        <dbReference type="Pfam" id="PF01625"/>
    </source>
</evidence>
<organism evidence="6">
    <name type="scientific">Homalodisca liturata</name>
    <dbReference type="NCBI Taxonomy" id="320908"/>
    <lineage>
        <taxon>Eukaryota</taxon>
        <taxon>Metazoa</taxon>
        <taxon>Ecdysozoa</taxon>
        <taxon>Arthropoda</taxon>
        <taxon>Hexapoda</taxon>
        <taxon>Insecta</taxon>
        <taxon>Pterygota</taxon>
        <taxon>Neoptera</taxon>
        <taxon>Paraneoptera</taxon>
        <taxon>Hemiptera</taxon>
        <taxon>Auchenorrhyncha</taxon>
        <taxon>Membracoidea</taxon>
        <taxon>Cicadellidae</taxon>
        <taxon>Cicadellinae</taxon>
        <taxon>Proconiini</taxon>
        <taxon>Homalodisca</taxon>
    </lineage>
</organism>
<accession>A0A1B6IBP0</accession>
<comment type="similarity">
    <text evidence="1">Belongs to the MsrA Met sulfoxide reductase family.</text>
</comment>
<dbReference type="FunFam" id="3.30.1060.10:FF:000004">
    <property type="entry name" value="Peptide methionine sulfoxide reductase A5"/>
    <property type="match status" value="1"/>
</dbReference>
<evidence type="ECO:0000313" key="6">
    <source>
        <dbReference type="EMBL" id="JAS84322.1"/>
    </source>
</evidence>
<dbReference type="InterPro" id="IPR036509">
    <property type="entry name" value="Met_Sox_Rdtase_MsrA_sf"/>
</dbReference>
<dbReference type="Gene3D" id="3.30.1060.10">
    <property type="entry name" value="Peptide methionine sulphoxide reductase MsrA"/>
    <property type="match status" value="1"/>
</dbReference>
<feature type="domain" description="Peptide methionine sulphoxide reductase MsrA" evidence="5">
    <location>
        <begin position="37"/>
        <end position="172"/>
    </location>
</feature>
<evidence type="ECO:0000256" key="1">
    <source>
        <dbReference type="ARBA" id="ARBA00005591"/>
    </source>
</evidence>
<gene>
    <name evidence="6" type="ORF">g.36102</name>
</gene>
<dbReference type="Pfam" id="PF01625">
    <property type="entry name" value="PMSR"/>
    <property type="match status" value="1"/>
</dbReference>
<dbReference type="InterPro" id="IPR002569">
    <property type="entry name" value="Met_Sox_Rdtase_MsrA_dom"/>
</dbReference>
<dbReference type="SUPFAM" id="SSF55068">
    <property type="entry name" value="Peptide methionine sulfoxide reductase"/>
    <property type="match status" value="1"/>
</dbReference>
<dbReference type="PANTHER" id="PTHR43774:SF1">
    <property type="entry name" value="PEPTIDE METHIONINE SULFOXIDE REDUCTASE MSRA 2"/>
    <property type="match status" value="1"/>
</dbReference>
<evidence type="ECO:0000256" key="2">
    <source>
        <dbReference type="ARBA" id="ARBA00012502"/>
    </source>
</evidence>
<protein>
    <recommendedName>
        <fullName evidence="2">peptide-methionine (S)-S-oxide reductase</fullName>
        <ecNumber evidence="2">1.8.4.11</ecNumber>
    </recommendedName>
    <alternativeName>
        <fullName evidence="4">Peptide-methionine (S)-S-oxide reductase</fullName>
    </alternativeName>
</protein>
<evidence type="ECO:0000256" key="3">
    <source>
        <dbReference type="ARBA" id="ARBA00023002"/>
    </source>
</evidence>